<feature type="region of interest" description="Disordered" evidence="1">
    <location>
        <begin position="340"/>
        <end position="422"/>
    </location>
</feature>
<feature type="region of interest" description="Disordered" evidence="1">
    <location>
        <begin position="427"/>
        <end position="446"/>
    </location>
</feature>
<feature type="non-terminal residue" evidence="3">
    <location>
        <position position="446"/>
    </location>
</feature>
<dbReference type="PANTHER" id="PTHR37984">
    <property type="entry name" value="PROTEIN CBG26694"/>
    <property type="match status" value="1"/>
</dbReference>
<dbReference type="PROSITE" id="PS50994">
    <property type="entry name" value="INTEGRASE"/>
    <property type="match status" value="1"/>
</dbReference>
<feature type="compositionally biased region" description="Basic and acidic residues" evidence="1">
    <location>
        <begin position="291"/>
        <end position="304"/>
    </location>
</feature>
<feature type="compositionally biased region" description="Basic and acidic residues" evidence="1">
    <location>
        <begin position="349"/>
        <end position="361"/>
    </location>
</feature>
<dbReference type="Gene3D" id="3.30.420.10">
    <property type="entry name" value="Ribonuclease H-like superfamily/Ribonuclease H"/>
    <property type="match status" value="1"/>
</dbReference>
<accession>A0A085NJ07</accession>
<organism evidence="3">
    <name type="scientific">Trichuris suis</name>
    <name type="common">pig whipworm</name>
    <dbReference type="NCBI Taxonomy" id="68888"/>
    <lineage>
        <taxon>Eukaryota</taxon>
        <taxon>Metazoa</taxon>
        <taxon>Ecdysozoa</taxon>
        <taxon>Nematoda</taxon>
        <taxon>Enoplea</taxon>
        <taxon>Dorylaimia</taxon>
        <taxon>Trichinellida</taxon>
        <taxon>Trichuridae</taxon>
        <taxon>Trichuris</taxon>
    </lineage>
</organism>
<name>A0A085NJ07_9BILA</name>
<proteinExistence type="predicted"/>
<dbReference type="SUPFAM" id="SSF53098">
    <property type="entry name" value="Ribonuclease H-like"/>
    <property type="match status" value="1"/>
</dbReference>
<reference evidence="3" key="1">
    <citation type="journal article" date="2014" name="Nat. Genet.">
        <title>Genome and transcriptome of the porcine whipworm Trichuris suis.</title>
        <authorList>
            <person name="Jex A.R."/>
            <person name="Nejsum P."/>
            <person name="Schwarz E.M."/>
            <person name="Hu L."/>
            <person name="Young N.D."/>
            <person name="Hall R.S."/>
            <person name="Korhonen P.K."/>
            <person name="Liao S."/>
            <person name="Thamsborg S."/>
            <person name="Xia J."/>
            <person name="Xu P."/>
            <person name="Wang S."/>
            <person name="Scheerlinck J.P."/>
            <person name="Hofmann A."/>
            <person name="Sternberg P.W."/>
            <person name="Wang J."/>
            <person name="Gasser R.B."/>
        </authorList>
    </citation>
    <scope>NUCLEOTIDE SEQUENCE [LARGE SCALE GENOMIC DNA]</scope>
    <source>
        <strain evidence="3">DCEP-RM93F</strain>
    </source>
</reference>
<feature type="compositionally biased region" description="Acidic residues" evidence="1">
    <location>
        <begin position="362"/>
        <end position="376"/>
    </location>
</feature>
<evidence type="ECO:0000256" key="1">
    <source>
        <dbReference type="SAM" id="MobiDB-lite"/>
    </source>
</evidence>
<feature type="domain" description="Integrase catalytic" evidence="2">
    <location>
        <begin position="136"/>
        <end position="251"/>
    </location>
</feature>
<dbReference type="InterPro" id="IPR050951">
    <property type="entry name" value="Retrovirus_Pol_polyprotein"/>
</dbReference>
<dbReference type="InterPro" id="IPR001584">
    <property type="entry name" value="Integrase_cat-core"/>
</dbReference>
<dbReference type="GO" id="GO:0015074">
    <property type="term" value="P:DNA integration"/>
    <property type="evidence" value="ECO:0007669"/>
    <property type="project" value="InterPro"/>
</dbReference>
<dbReference type="EMBL" id="KL367495">
    <property type="protein sequence ID" value="KFD69453.1"/>
    <property type="molecule type" value="Genomic_DNA"/>
</dbReference>
<dbReference type="InterPro" id="IPR036397">
    <property type="entry name" value="RNaseH_sf"/>
</dbReference>
<feature type="region of interest" description="Disordered" evidence="1">
    <location>
        <begin position="291"/>
        <end position="313"/>
    </location>
</feature>
<protein>
    <recommendedName>
        <fullName evidence="2">Integrase catalytic domain-containing protein</fullName>
    </recommendedName>
</protein>
<dbReference type="Proteomes" id="UP000030758">
    <property type="component" value="Unassembled WGS sequence"/>
</dbReference>
<evidence type="ECO:0000313" key="3">
    <source>
        <dbReference type="EMBL" id="KFD69453.1"/>
    </source>
</evidence>
<dbReference type="InterPro" id="IPR012337">
    <property type="entry name" value="RNaseH-like_sf"/>
</dbReference>
<feature type="non-terminal residue" evidence="3">
    <location>
        <position position="1"/>
    </location>
</feature>
<gene>
    <name evidence="3" type="ORF">M514_07918</name>
</gene>
<dbReference type="GO" id="GO:0003676">
    <property type="term" value="F:nucleic acid binding"/>
    <property type="evidence" value="ECO:0007669"/>
    <property type="project" value="InterPro"/>
</dbReference>
<evidence type="ECO:0000259" key="2">
    <source>
        <dbReference type="PROSITE" id="PS50994"/>
    </source>
</evidence>
<dbReference type="PANTHER" id="PTHR37984:SF5">
    <property type="entry name" value="PROTEIN NYNRIN-LIKE"/>
    <property type="match status" value="1"/>
</dbReference>
<sequence length="446" mass="49726">LIRRRIGTVLSLVREYDLKLTVKLVKSADDKADVLIRVPHRWLAIASAANKPVCAATGDGSAEQWISRVHHTGATQVRLVGQVVIDCEICPTVDLAALKWKRGTLAVQETWRRVGMDITDYHGRPYLTLIDCGPSRNSKPCSANRKRGTLAVQETWRRVGMDITHYRGRPYLTLIDCGPSRFAVWRSLRLQASADVVQELEAVFCERGAAPSVLADNDTAFKSKTFAQLMVRWSVNLRFRCAYVPSGNKVIAARKCCSIAEAVYLYNVTPRDDRTTQSAPSSEIHRYDVRLRGIDEPRKEEQPKDGPYAVGDKVWVKPPGARCDTRYRPGVVTGTLSRQAAVVNGTPRHVPDLRRRPHSEEAGNEELQTDDQDDDLIIYFPGEDQAGSDPATESTTGEPRRSARIRRPRLLQSCDQARRDDASHCLASTLSSPWRQGCDPIEAASS</sequence>
<dbReference type="AlphaFoldDB" id="A0A085NJ07"/>